<dbReference type="GO" id="GO:0007172">
    <property type="term" value="P:signal complex assembly"/>
    <property type="evidence" value="ECO:0007669"/>
    <property type="project" value="InterPro"/>
</dbReference>
<dbReference type="Pfam" id="PF07714">
    <property type="entry name" value="PK_Tyr_Ser-Thr"/>
    <property type="match status" value="1"/>
</dbReference>
<comment type="caution">
    <text evidence="5">The sequence shown here is derived from an EMBL/GenBank/DDBJ whole genome shotgun (WGS) entry which is preliminary data.</text>
</comment>
<dbReference type="AlphaFoldDB" id="A0A8T2MW47"/>
<sequence>MWEVMSRGQQPFFWLENKDVINQLEQGIRLPKPEQCPPTLYSLMTRCWTYDPRERPSFTELVCKLRPSIGSWGSKHSNQPGTQREATGVCQWAMLLAVTVNDVETLWGGTSIPHSEVHKMEKEQEVEMQRDRARSTRFFDPKFTFNEPPPKEWVGTHVLLFLPWMKGKRRLFLGPEGAKRDLQLGWGQGVSCGKLPESLCASSPNLVSPCDYQSPFDSNNALMVPRTTPRRRSVGCGDKSVNYPTLLPCSVGVRVFTAPLCCLQCRGKNVNLPTLLPPVWGVGVRVFTAPLCYLQCRGKSVNCPTLLPPVWGVWVRVLTAPLCCLQCLVNNPSILTLICCQPCLPASPSLTNLNNPLKLEALLHEETEGEFIIEPTSKEDAKNLWEMEKLRMQETLKRQKQEMLEDNKWLEKEEKMLTPDKEPGYASKTDCPGKNRTPPTPPASSSSTQMLQSNTWVLNHIRLLEMVSSWGSDMLVMTIAGGEHPGPCYIMGQSNRYSLLPAPTAEIDRSDDQVYHFVMELVKVVVQLKNDVNTLPSSEYVGVVKGLTEDWLSASVGLTLRSLINSVDDVLPSLHESIRTENAPDPRCLTLTECSSPTLSHTNRVLLTHASAPDPRCVTLTECS</sequence>
<dbReference type="PANTHER" id="PTHR24416">
    <property type="entry name" value="TYROSINE-PROTEIN KINASE RECEPTOR"/>
    <property type="match status" value="1"/>
</dbReference>
<dbReference type="InterPro" id="IPR050122">
    <property type="entry name" value="RTK"/>
</dbReference>
<dbReference type="InterPro" id="IPR001245">
    <property type="entry name" value="Ser-Thr/Tyr_kinase_cat_dom"/>
</dbReference>
<protein>
    <recommendedName>
        <fullName evidence="4">Protein kinase domain-containing protein</fullName>
    </recommendedName>
</protein>
<evidence type="ECO:0000313" key="6">
    <source>
        <dbReference type="Proteomes" id="UP000824540"/>
    </source>
</evidence>
<gene>
    <name evidence="5" type="ORF">JZ751_011511</name>
</gene>
<dbReference type="Gene3D" id="1.20.120.330">
    <property type="entry name" value="Nucleotidyltransferases domain 2"/>
    <property type="match status" value="1"/>
</dbReference>
<dbReference type="SUPFAM" id="SSF56112">
    <property type="entry name" value="Protein kinase-like (PK-like)"/>
    <property type="match status" value="1"/>
</dbReference>
<feature type="domain" description="Protein kinase" evidence="4">
    <location>
        <begin position="1"/>
        <end position="69"/>
    </location>
</feature>
<dbReference type="SUPFAM" id="SSF68993">
    <property type="entry name" value="FAT domain of focal adhesion kinase"/>
    <property type="match status" value="1"/>
</dbReference>
<evidence type="ECO:0000313" key="5">
    <source>
        <dbReference type="EMBL" id="KAG9328667.1"/>
    </source>
</evidence>
<proteinExistence type="predicted"/>
<dbReference type="Proteomes" id="UP000824540">
    <property type="component" value="Unassembled WGS sequence"/>
</dbReference>
<reference evidence="5" key="1">
    <citation type="thesis" date="2021" institute="BYU ScholarsArchive" country="Provo, UT, USA">
        <title>Applications of and Algorithms for Genome Assembly and Genomic Analyses with an Emphasis on Marine Teleosts.</title>
        <authorList>
            <person name="Pickett B.D."/>
        </authorList>
    </citation>
    <scope>NUCLEOTIDE SEQUENCE</scope>
    <source>
        <strain evidence="5">HI-2016</strain>
    </source>
</reference>
<keyword evidence="6" id="KW-1185">Reference proteome</keyword>
<keyword evidence="1" id="KW-0547">Nucleotide-binding</keyword>
<keyword evidence="2" id="KW-0067">ATP-binding</keyword>
<dbReference type="InterPro" id="IPR005189">
    <property type="entry name" value="Focal_adhesion_kin_target_dom"/>
</dbReference>
<dbReference type="GO" id="GO:0007169">
    <property type="term" value="P:cell surface receptor protein tyrosine kinase signaling pathway"/>
    <property type="evidence" value="ECO:0007669"/>
    <property type="project" value="TreeGrafter"/>
</dbReference>
<dbReference type="InterPro" id="IPR011009">
    <property type="entry name" value="Kinase-like_dom_sf"/>
</dbReference>
<dbReference type="GO" id="GO:0005524">
    <property type="term" value="F:ATP binding"/>
    <property type="evidence" value="ECO:0007669"/>
    <property type="project" value="UniProtKB-KW"/>
</dbReference>
<dbReference type="PANTHER" id="PTHR24416:SF611">
    <property type="entry name" value="TYROSINE-PROTEIN KINASE TRANSMEMBRANE RECEPTOR ROR"/>
    <property type="match status" value="1"/>
</dbReference>
<evidence type="ECO:0000256" key="2">
    <source>
        <dbReference type="ARBA" id="ARBA00022840"/>
    </source>
</evidence>
<evidence type="ECO:0000256" key="3">
    <source>
        <dbReference type="SAM" id="MobiDB-lite"/>
    </source>
</evidence>
<evidence type="ECO:0000259" key="4">
    <source>
        <dbReference type="PROSITE" id="PS50011"/>
    </source>
</evidence>
<dbReference type="GO" id="GO:0004714">
    <property type="term" value="F:transmembrane receptor protein tyrosine kinase activity"/>
    <property type="evidence" value="ECO:0007669"/>
    <property type="project" value="TreeGrafter"/>
</dbReference>
<dbReference type="InterPro" id="IPR000719">
    <property type="entry name" value="Prot_kinase_dom"/>
</dbReference>
<dbReference type="FunFam" id="1.10.510.10:FF:001346">
    <property type="entry name" value="Uncharacterized protein"/>
    <property type="match status" value="1"/>
</dbReference>
<dbReference type="Gene3D" id="1.10.510.10">
    <property type="entry name" value="Transferase(Phosphotransferase) domain 1"/>
    <property type="match status" value="1"/>
</dbReference>
<dbReference type="InterPro" id="IPR036137">
    <property type="entry name" value="Focal_adhe_kin_target_dom_sf"/>
</dbReference>
<feature type="compositionally biased region" description="Basic and acidic residues" evidence="3">
    <location>
        <begin position="407"/>
        <end position="423"/>
    </location>
</feature>
<name>A0A8T2MW47_9TELE</name>
<dbReference type="PROSITE" id="PS50011">
    <property type="entry name" value="PROTEIN_KINASE_DOM"/>
    <property type="match status" value="1"/>
</dbReference>
<accession>A0A8T2MW47</accession>
<dbReference type="EMBL" id="JAFBMS010001956">
    <property type="protein sequence ID" value="KAG9328667.1"/>
    <property type="molecule type" value="Genomic_DNA"/>
</dbReference>
<organism evidence="5 6">
    <name type="scientific">Albula glossodonta</name>
    <name type="common">roundjaw bonefish</name>
    <dbReference type="NCBI Taxonomy" id="121402"/>
    <lineage>
        <taxon>Eukaryota</taxon>
        <taxon>Metazoa</taxon>
        <taxon>Chordata</taxon>
        <taxon>Craniata</taxon>
        <taxon>Vertebrata</taxon>
        <taxon>Euteleostomi</taxon>
        <taxon>Actinopterygii</taxon>
        <taxon>Neopterygii</taxon>
        <taxon>Teleostei</taxon>
        <taxon>Albuliformes</taxon>
        <taxon>Albulidae</taxon>
        <taxon>Albula</taxon>
    </lineage>
</organism>
<feature type="region of interest" description="Disordered" evidence="3">
    <location>
        <begin position="407"/>
        <end position="451"/>
    </location>
</feature>
<dbReference type="GO" id="GO:0005925">
    <property type="term" value="C:focal adhesion"/>
    <property type="evidence" value="ECO:0007669"/>
    <property type="project" value="InterPro"/>
</dbReference>
<evidence type="ECO:0000256" key="1">
    <source>
        <dbReference type="ARBA" id="ARBA00022741"/>
    </source>
</evidence>
<dbReference type="OrthoDB" id="9976756at2759"/>
<dbReference type="Pfam" id="PF03623">
    <property type="entry name" value="Focal_AT"/>
    <property type="match status" value="1"/>
</dbReference>
<dbReference type="GO" id="GO:0043235">
    <property type="term" value="C:receptor complex"/>
    <property type="evidence" value="ECO:0007669"/>
    <property type="project" value="TreeGrafter"/>
</dbReference>
<dbReference type="GO" id="GO:0005886">
    <property type="term" value="C:plasma membrane"/>
    <property type="evidence" value="ECO:0007669"/>
    <property type="project" value="TreeGrafter"/>
</dbReference>